<keyword evidence="3" id="KW-1185">Reference proteome</keyword>
<evidence type="ECO:0000256" key="1">
    <source>
        <dbReference type="SAM" id="Phobius"/>
    </source>
</evidence>
<gene>
    <name evidence="2" type="ORF">BCR42DRAFT_493486</name>
</gene>
<name>A0A1X2IAG3_9FUNG</name>
<dbReference type="OrthoDB" id="286814at2759"/>
<dbReference type="Proteomes" id="UP000193560">
    <property type="component" value="Unassembled WGS sequence"/>
</dbReference>
<keyword evidence="1" id="KW-1133">Transmembrane helix</keyword>
<keyword evidence="1" id="KW-0812">Transmembrane</keyword>
<dbReference type="Gene3D" id="1.10.472.10">
    <property type="entry name" value="Cyclin-like"/>
    <property type="match status" value="1"/>
</dbReference>
<reference evidence="2 3" key="1">
    <citation type="submission" date="2016-07" db="EMBL/GenBank/DDBJ databases">
        <title>Pervasive Adenine N6-methylation of Active Genes in Fungi.</title>
        <authorList>
            <consortium name="DOE Joint Genome Institute"/>
            <person name="Mondo S.J."/>
            <person name="Dannebaum R.O."/>
            <person name="Kuo R.C."/>
            <person name="Labutti K."/>
            <person name="Haridas S."/>
            <person name="Kuo A."/>
            <person name="Salamov A."/>
            <person name="Ahrendt S.R."/>
            <person name="Lipzen A."/>
            <person name="Sullivan W."/>
            <person name="Andreopoulos W.B."/>
            <person name="Clum A."/>
            <person name="Lindquist E."/>
            <person name="Daum C."/>
            <person name="Ramamoorthy G.K."/>
            <person name="Gryganskyi A."/>
            <person name="Culley D."/>
            <person name="Magnuson J.K."/>
            <person name="James T.Y."/>
            <person name="O'Malley M.A."/>
            <person name="Stajich J.E."/>
            <person name="Spatafora J.W."/>
            <person name="Visel A."/>
            <person name="Grigoriev I.V."/>
        </authorList>
    </citation>
    <scope>NUCLEOTIDE SEQUENCE [LARGE SCALE GENOMIC DNA]</scope>
    <source>
        <strain evidence="2 3">NRRL 1336</strain>
    </source>
</reference>
<accession>A0A1X2IAG3</accession>
<proteinExistence type="predicted"/>
<evidence type="ECO:0008006" key="4">
    <source>
        <dbReference type="Google" id="ProtNLM"/>
    </source>
</evidence>
<dbReference type="InterPro" id="IPR013922">
    <property type="entry name" value="Cyclin_PHO80-like"/>
</dbReference>
<dbReference type="STRING" id="90262.A0A1X2IAG3"/>
<dbReference type="Pfam" id="PF08613">
    <property type="entry name" value="Cyclin"/>
    <property type="match status" value="1"/>
</dbReference>
<dbReference type="GO" id="GO:0016538">
    <property type="term" value="F:cyclin-dependent protein serine/threonine kinase regulator activity"/>
    <property type="evidence" value="ECO:0007669"/>
    <property type="project" value="TreeGrafter"/>
</dbReference>
<dbReference type="PANTHER" id="PTHR15615">
    <property type="match status" value="1"/>
</dbReference>
<organism evidence="2 3">
    <name type="scientific">Absidia repens</name>
    <dbReference type="NCBI Taxonomy" id="90262"/>
    <lineage>
        <taxon>Eukaryota</taxon>
        <taxon>Fungi</taxon>
        <taxon>Fungi incertae sedis</taxon>
        <taxon>Mucoromycota</taxon>
        <taxon>Mucoromycotina</taxon>
        <taxon>Mucoromycetes</taxon>
        <taxon>Mucorales</taxon>
        <taxon>Cunninghamellaceae</taxon>
        <taxon>Absidia</taxon>
    </lineage>
</organism>
<dbReference type="EMBL" id="MCGE01000018">
    <property type="protein sequence ID" value="ORZ12752.1"/>
    <property type="molecule type" value="Genomic_DNA"/>
</dbReference>
<dbReference type="InterPro" id="IPR036915">
    <property type="entry name" value="Cyclin-like_sf"/>
</dbReference>
<comment type="caution">
    <text evidence="2">The sequence shown here is derived from an EMBL/GenBank/DDBJ whole genome shotgun (WGS) entry which is preliminary data.</text>
</comment>
<evidence type="ECO:0000313" key="3">
    <source>
        <dbReference type="Proteomes" id="UP000193560"/>
    </source>
</evidence>
<protein>
    <recommendedName>
        <fullName evidence="4">Cyclin N-terminal domain-containing protein</fullName>
    </recommendedName>
</protein>
<dbReference type="GO" id="GO:0019901">
    <property type="term" value="F:protein kinase binding"/>
    <property type="evidence" value="ECO:0007669"/>
    <property type="project" value="InterPro"/>
</dbReference>
<dbReference type="PANTHER" id="PTHR15615:SF108">
    <property type="entry name" value="PROTEIN CNPPD1"/>
    <property type="match status" value="1"/>
</dbReference>
<feature type="transmembrane region" description="Helical" evidence="1">
    <location>
        <begin position="271"/>
        <end position="296"/>
    </location>
</feature>
<dbReference type="AlphaFoldDB" id="A0A1X2IAG3"/>
<dbReference type="GO" id="GO:0000307">
    <property type="term" value="C:cyclin-dependent protein kinase holoenzyme complex"/>
    <property type="evidence" value="ECO:0007669"/>
    <property type="project" value="TreeGrafter"/>
</dbReference>
<dbReference type="GO" id="GO:0005634">
    <property type="term" value="C:nucleus"/>
    <property type="evidence" value="ECO:0007669"/>
    <property type="project" value="TreeGrafter"/>
</dbReference>
<dbReference type="SUPFAM" id="SSF47954">
    <property type="entry name" value="Cyclin-like"/>
    <property type="match status" value="1"/>
</dbReference>
<sequence length="348" mass="40671">MSKRNLKRSNIRKQQSEKDKFKFVDIQSSQYGKLEAFQHILGTIQHQDFHYHRYIKIPMELIDLAAVFIAGLMSGNDCLLALPSPTLLTSTLESYQANIKFINKTLTRAQITYSSLIVCLWYIDQFFSRRRRRMHSLKSKSGRHLITGNWLIRDLFMASIIVADKYLADLTWTNSDWAEATQYTYSCQNLNQLEGRFLDEMDYSFYVSEHDYYNFCHYLEFRIHLRQFMIGDQPSVMSLSYHSINVLSQHLNPIYVKRLGLSLRPFEAMKLLAKTAVSICIMYTATVITALSITYICYQYSTRVIAILLERKLQEHVVMIVVDMLDITGGVDSFIFALQYRNQSFSLH</sequence>
<evidence type="ECO:0000313" key="2">
    <source>
        <dbReference type="EMBL" id="ORZ12752.1"/>
    </source>
</evidence>
<feature type="transmembrane region" description="Helical" evidence="1">
    <location>
        <begin position="316"/>
        <end position="338"/>
    </location>
</feature>
<dbReference type="CDD" id="cd20557">
    <property type="entry name" value="CYCLIN_ScPCL1-like"/>
    <property type="match status" value="1"/>
</dbReference>
<keyword evidence="1" id="KW-0472">Membrane</keyword>